<dbReference type="RefSeq" id="WP_090588991.1">
    <property type="nucleotide sequence ID" value="NZ_CP104302.1"/>
</dbReference>
<keyword evidence="6" id="KW-1185">Reference proteome</keyword>
<dbReference type="PANTHER" id="PTHR43464:SF19">
    <property type="entry name" value="UBIQUINONE BIOSYNTHESIS O-METHYLTRANSFERASE, MITOCHONDRIAL"/>
    <property type="match status" value="1"/>
</dbReference>
<dbReference type="Pfam" id="PF13649">
    <property type="entry name" value="Methyltransf_25"/>
    <property type="match status" value="1"/>
</dbReference>
<organism evidence="5 6">
    <name type="scientific">Mycolicibacterium brumae</name>
    <dbReference type="NCBI Taxonomy" id="85968"/>
    <lineage>
        <taxon>Bacteria</taxon>
        <taxon>Bacillati</taxon>
        <taxon>Actinomycetota</taxon>
        <taxon>Actinomycetes</taxon>
        <taxon>Mycobacteriales</taxon>
        <taxon>Mycobacteriaceae</taxon>
        <taxon>Mycolicibacterium</taxon>
    </lineage>
</organism>
<evidence type="ECO:0000256" key="2">
    <source>
        <dbReference type="ARBA" id="ARBA00022679"/>
    </source>
</evidence>
<evidence type="ECO:0000259" key="4">
    <source>
        <dbReference type="Pfam" id="PF13649"/>
    </source>
</evidence>
<keyword evidence="1 5" id="KW-0489">Methyltransferase</keyword>
<dbReference type="AlphaFoldDB" id="A0A2G5P8V2"/>
<sequence>MGNERRWNHNIHYYDLVLDAAPAQARTALDVGTGDGLLAVRLAERIPEVTGIDADADILARAQPGADVSGQPGADANVSWILGDVLTEPLPEAHYDVVAAVATVHHFPELTAGLRRLADLTAPGGVLVVIGLARNSTLSDLVYDAVGAVQHRIYARTRGFWQHNAPVQMRFPHTYAEVEQIAATVLPGMTWRRLPLWRYAITWHKPE</sequence>
<dbReference type="PANTHER" id="PTHR43464">
    <property type="entry name" value="METHYLTRANSFERASE"/>
    <property type="match status" value="1"/>
</dbReference>
<protein>
    <submittedName>
        <fullName evidence="5">Class I SAM-dependent methyltransferase</fullName>
    </submittedName>
</protein>
<dbReference type="SUPFAM" id="SSF53335">
    <property type="entry name" value="S-adenosyl-L-methionine-dependent methyltransferases"/>
    <property type="match status" value="1"/>
</dbReference>
<keyword evidence="3" id="KW-0949">S-adenosyl-L-methionine</keyword>
<gene>
    <name evidence="5" type="ORF">CQY22_011475</name>
</gene>
<evidence type="ECO:0000256" key="3">
    <source>
        <dbReference type="ARBA" id="ARBA00022691"/>
    </source>
</evidence>
<feature type="domain" description="Methyltransferase" evidence="4">
    <location>
        <begin position="29"/>
        <end position="125"/>
    </location>
</feature>
<evidence type="ECO:0000313" key="6">
    <source>
        <dbReference type="Proteomes" id="UP000230551"/>
    </source>
</evidence>
<dbReference type="GO" id="GO:0032259">
    <property type="term" value="P:methylation"/>
    <property type="evidence" value="ECO:0007669"/>
    <property type="project" value="UniProtKB-KW"/>
</dbReference>
<keyword evidence="2 5" id="KW-0808">Transferase</keyword>
<dbReference type="OrthoDB" id="6064711at2"/>
<dbReference type="InterPro" id="IPR029063">
    <property type="entry name" value="SAM-dependent_MTases_sf"/>
</dbReference>
<accession>A0A2G5P8V2</accession>
<dbReference type="GO" id="GO:0008168">
    <property type="term" value="F:methyltransferase activity"/>
    <property type="evidence" value="ECO:0007669"/>
    <property type="project" value="UniProtKB-KW"/>
</dbReference>
<comment type="caution">
    <text evidence="5">The sequence shown here is derived from an EMBL/GenBank/DDBJ whole genome shotgun (WGS) entry which is preliminary data.</text>
</comment>
<dbReference type="Gene3D" id="3.40.50.150">
    <property type="entry name" value="Vaccinia Virus protein VP39"/>
    <property type="match status" value="1"/>
</dbReference>
<name>A0A2G5P8V2_9MYCO</name>
<dbReference type="Proteomes" id="UP000230551">
    <property type="component" value="Unassembled WGS sequence"/>
</dbReference>
<reference evidence="5 6" key="1">
    <citation type="journal article" date="2017" name="Infect. Genet. Evol.">
        <title>The new phylogeny of the genus Mycobacterium: The old and the news.</title>
        <authorList>
            <person name="Tortoli E."/>
            <person name="Fedrizzi T."/>
            <person name="Meehan C.J."/>
            <person name="Trovato A."/>
            <person name="Grottola A."/>
            <person name="Giacobazzi E."/>
            <person name="Serpini G.F."/>
            <person name="Tagliazucchi S."/>
            <person name="Fabio A."/>
            <person name="Bettua C."/>
            <person name="Bertorelli R."/>
            <person name="Frascaro F."/>
            <person name="De Sanctis V."/>
            <person name="Pecorari M."/>
            <person name="Jousson O."/>
            <person name="Segata N."/>
            <person name="Cirillo D.M."/>
        </authorList>
    </citation>
    <scope>NUCLEOTIDE SEQUENCE [LARGE SCALE GENOMIC DNA]</scope>
    <source>
        <strain evidence="5 6">CIP1034565</strain>
    </source>
</reference>
<evidence type="ECO:0000313" key="5">
    <source>
        <dbReference type="EMBL" id="PIB74745.1"/>
    </source>
</evidence>
<dbReference type="InterPro" id="IPR041698">
    <property type="entry name" value="Methyltransf_25"/>
</dbReference>
<proteinExistence type="predicted"/>
<dbReference type="EMBL" id="PDCN02000014">
    <property type="protein sequence ID" value="PIB74745.1"/>
    <property type="molecule type" value="Genomic_DNA"/>
</dbReference>
<evidence type="ECO:0000256" key="1">
    <source>
        <dbReference type="ARBA" id="ARBA00022603"/>
    </source>
</evidence>
<dbReference type="STRING" id="85968.GCA_900073015_02080"/>
<dbReference type="CDD" id="cd02440">
    <property type="entry name" value="AdoMet_MTases"/>
    <property type="match status" value="1"/>
</dbReference>